<protein>
    <submittedName>
        <fullName evidence="1">Uncharacterized protein</fullName>
    </submittedName>
</protein>
<dbReference type="EMBL" id="GBRH01199966">
    <property type="protein sequence ID" value="JAD97929.1"/>
    <property type="molecule type" value="Transcribed_RNA"/>
</dbReference>
<evidence type="ECO:0000313" key="1">
    <source>
        <dbReference type="EMBL" id="JAD97929.1"/>
    </source>
</evidence>
<reference evidence="1" key="1">
    <citation type="submission" date="2014-09" db="EMBL/GenBank/DDBJ databases">
        <authorList>
            <person name="Magalhaes I.L.F."/>
            <person name="Oliveira U."/>
            <person name="Santos F.R."/>
            <person name="Vidigal T.H.D.A."/>
            <person name="Brescovit A.D."/>
            <person name="Santos A.J."/>
        </authorList>
    </citation>
    <scope>NUCLEOTIDE SEQUENCE</scope>
    <source>
        <tissue evidence="1">Shoot tissue taken approximately 20 cm above the soil surface</tissue>
    </source>
</reference>
<proteinExistence type="predicted"/>
<accession>A0A0A9EAY6</accession>
<organism evidence="1">
    <name type="scientific">Arundo donax</name>
    <name type="common">Giant reed</name>
    <name type="synonym">Donax arundinaceus</name>
    <dbReference type="NCBI Taxonomy" id="35708"/>
    <lineage>
        <taxon>Eukaryota</taxon>
        <taxon>Viridiplantae</taxon>
        <taxon>Streptophyta</taxon>
        <taxon>Embryophyta</taxon>
        <taxon>Tracheophyta</taxon>
        <taxon>Spermatophyta</taxon>
        <taxon>Magnoliopsida</taxon>
        <taxon>Liliopsida</taxon>
        <taxon>Poales</taxon>
        <taxon>Poaceae</taxon>
        <taxon>PACMAD clade</taxon>
        <taxon>Arundinoideae</taxon>
        <taxon>Arundineae</taxon>
        <taxon>Arundo</taxon>
    </lineage>
</organism>
<sequence>MQNCWECLSITTTSFTIHITHAENLTESNINSRFRVPEVVRS</sequence>
<name>A0A0A9EAY6_ARUDO</name>
<reference evidence="1" key="2">
    <citation type="journal article" date="2015" name="Data Brief">
        <title>Shoot transcriptome of the giant reed, Arundo donax.</title>
        <authorList>
            <person name="Barrero R.A."/>
            <person name="Guerrero F.D."/>
            <person name="Moolhuijzen P."/>
            <person name="Goolsby J.A."/>
            <person name="Tidwell J."/>
            <person name="Bellgard S.E."/>
            <person name="Bellgard M.I."/>
        </authorList>
    </citation>
    <scope>NUCLEOTIDE SEQUENCE</scope>
    <source>
        <tissue evidence="1">Shoot tissue taken approximately 20 cm above the soil surface</tissue>
    </source>
</reference>
<dbReference type="AlphaFoldDB" id="A0A0A9EAY6"/>